<dbReference type="GO" id="GO:0016020">
    <property type="term" value="C:membrane"/>
    <property type="evidence" value="ECO:0007669"/>
    <property type="project" value="UniProtKB-SubCell"/>
</dbReference>
<dbReference type="PROSITE" id="PS50850">
    <property type="entry name" value="MFS"/>
    <property type="match status" value="1"/>
</dbReference>
<reference evidence="8" key="1">
    <citation type="submission" date="2022-08" db="UniProtKB">
        <authorList>
            <consortium name="EnsemblMetazoa"/>
        </authorList>
    </citation>
    <scope>IDENTIFICATION</scope>
    <source>
        <strain evidence="8">Israel</strain>
    </source>
</reference>
<dbReference type="InterPro" id="IPR036259">
    <property type="entry name" value="MFS_trans_sf"/>
</dbReference>
<dbReference type="GO" id="GO:0022857">
    <property type="term" value="F:transmembrane transporter activity"/>
    <property type="evidence" value="ECO:0007669"/>
    <property type="project" value="InterPro"/>
</dbReference>
<dbReference type="InterPro" id="IPR020846">
    <property type="entry name" value="MFS_dom"/>
</dbReference>
<dbReference type="VEuPathDB" id="VectorBase:PPAI000289"/>
<evidence type="ECO:0000256" key="1">
    <source>
        <dbReference type="ARBA" id="ARBA00004141"/>
    </source>
</evidence>
<name>A0A1B0CYW7_PHLPP</name>
<keyword evidence="6" id="KW-0472">Membrane</keyword>
<dbReference type="EnsemblMetazoa" id="PPAI000289-RA">
    <property type="protein sequence ID" value="PPAI000289-PA"/>
    <property type="gene ID" value="PPAI000289"/>
</dbReference>
<dbReference type="PANTHER" id="PTHR23511:SF36">
    <property type="entry name" value="EG:BACR7A4.13 PROTEIN-RELATED"/>
    <property type="match status" value="1"/>
</dbReference>
<protein>
    <recommendedName>
        <fullName evidence="7">Major facilitator superfamily (MFS) profile domain-containing protein</fullName>
    </recommendedName>
</protein>
<keyword evidence="3" id="KW-0813">Transport</keyword>
<comment type="similarity">
    <text evidence="2">Belongs to the major facilitator superfamily.</text>
</comment>
<evidence type="ECO:0000313" key="9">
    <source>
        <dbReference type="Proteomes" id="UP000092462"/>
    </source>
</evidence>
<dbReference type="Pfam" id="PF00083">
    <property type="entry name" value="Sugar_tr"/>
    <property type="match status" value="1"/>
</dbReference>
<evidence type="ECO:0000259" key="7">
    <source>
        <dbReference type="PROSITE" id="PS50850"/>
    </source>
</evidence>
<evidence type="ECO:0000256" key="3">
    <source>
        <dbReference type="ARBA" id="ARBA00022448"/>
    </source>
</evidence>
<dbReference type="Gene3D" id="1.20.1250.20">
    <property type="entry name" value="MFS general substrate transporter like domains"/>
    <property type="match status" value="2"/>
</dbReference>
<sequence length="352" mass="38072">MMTSMGISGNTMDDQQNGNESKNFEEAILATKFGLFNIILLASCMIWFTASLIETTTSGVILPIAQCDLDLDPNRKGWLTSITFFGMIFGATIWGIIGDIYGRKIIISGGVFLLGIFNIVYGFSTSYYMLVTLKFFGGVIASGPVAASIWFTANTMRLWMPQVFALLSDSDSNDGICEHIVQPEISKLDFTNHTDDNVCQVLSDKSIYVNSIVVQAVGVLGVFLAVSLVTTVGNKTILIVTSMVASVATVAIYFAKNSVTIVILYSLSVGIAFSGQASFNSIVPNLVPTAFRFTVISVSVTLGRLGSMLGNLIFPNLMQLGCWQPFITIGLAFFIPAVLCLFLPRTTKQPLS</sequence>
<evidence type="ECO:0000313" key="8">
    <source>
        <dbReference type="EnsemblMetazoa" id="PPAI000289-PA"/>
    </source>
</evidence>
<evidence type="ECO:0000256" key="2">
    <source>
        <dbReference type="ARBA" id="ARBA00008335"/>
    </source>
</evidence>
<dbReference type="EMBL" id="AJVK01020461">
    <property type="status" value="NOT_ANNOTATED_CDS"/>
    <property type="molecule type" value="Genomic_DNA"/>
</dbReference>
<evidence type="ECO:0000256" key="5">
    <source>
        <dbReference type="ARBA" id="ARBA00022989"/>
    </source>
</evidence>
<dbReference type="Proteomes" id="UP000092462">
    <property type="component" value="Unassembled WGS sequence"/>
</dbReference>
<dbReference type="InterPro" id="IPR005828">
    <property type="entry name" value="MFS_sugar_transport-like"/>
</dbReference>
<organism evidence="8 9">
    <name type="scientific">Phlebotomus papatasi</name>
    <name type="common">Sandfly</name>
    <dbReference type="NCBI Taxonomy" id="29031"/>
    <lineage>
        <taxon>Eukaryota</taxon>
        <taxon>Metazoa</taxon>
        <taxon>Ecdysozoa</taxon>
        <taxon>Arthropoda</taxon>
        <taxon>Hexapoda</taxon>
        <taxon>Insecta</taxon>
        <taxon>Pterygota</taxon>
        <taxon>Neoptera</taxon>
        <taxon>Endopterygota</taxon>
        <taxon>Diptera</taxon>
        <taxon>Nematocera</taxon>
        <taxon>Psychodoidea</taxon>
        <taxon>Psychodidae</taxon>
        <taxon>Phlebotomus</taxon>
        <taxon>Phlebotomus</taxon>
    </lineage>
</organism>
<dbReference type="InterPro" id="IPR011701">
    <property type="entry name" value="MFS"/>
</dbReference>
<evidence type="ECO:0000256" key="6">
    <source>
        <dbReference type="ARBA" id="ARBA00023136"/>
    </source>
</evidence>
<evidence type="ECO:0000256" key="4">
    <source>
        <dbReference type="ARBA" id="ARBA00022692"/>
    </source>
</evidence>
<comment type="subcellular location">
    <subcellularLocation>
        <location evidence="1">Membrane</location>
        <topology evidence="1">Multi-pass membrane protein</topology>
    </subcellularLocation>
</comment>
<keyword evidence="5" id="KW-1133">Transmembrane helix</keyword>
<dbReference type="EMBL" id="AJVK01020462">
    <property type="status" value="NOT_ANNOTATED_CDS"/>
    <property type="molecule type" value="Genomic_DNA"/>
</dbReference>
<feature type="domain" description="Major facilitator superfamily (MFS) profile" evidence="7">
    <location>
        <begin position="35"/>
        <end position="352"/>
    </location>
</feature>
<dbReference type="AlphaFoldDB" id="A0A1B0CYW7"/>
<accession>A0A1B0CYW7</accession>
<dbReference type="Pfam" id="PF07690">
    <property type="entry name" value="MFS_1"/>
    <property type="match status" value="1"/>
</dbReference>
<dbReference type="PANTHER" id="PTHR23511">
    <property type="entry name" value="SYNAPTIC VESICLE GLYCOPROTEIN 2"/>
    <property type="match status" value="1"/>
</dbReference>
<keyword evidence="9" id="KW-1185">Reference proteome</keyword>
<dbReference type="VEuPathDB" id="VectorBase:PPAPM1_004658"/>
<proteinExistence type="inferred from homology"/>
<keyword evidence="4" id="KW-0812">Transmembrane</keyword>
<dbReference type="SUPFAM" id="SSF103473">
    <property type="entry name" value="MFS general substrate transporter"/>
    <property type="match status" value="2"/>
</dbReference>